<evidence type="ECO:0000313" key="3">
    <source>
        <dbReference type="Proteomes" id="UP000265618"/>
    </source>
</evidence>
<evidence type="ECO:0000313" key="2">
    <source>
        <dbReference type="EMBL" id="GIQ87504.1"/>
    </source>
</evidence>
<feature type="compositionally biased region" description="Acidic residues" evidence="1">
    <location>
        <begin position="223"/>
        <end position="238"/>
    </location>
</feature>
<dbReference type="SUPFAM" id="SSF141571">
    <property type="entry name" value="Pentapeptide repeat-like"/>
    <property type="match status" value="2"/>
</dbReference>
<dbReference type="Pfam" id="PF00805">
    <property type="entry name" value="Pentapeptide"/>
    <property type="match status" value="1"/>
</dbReference>
<dbReference type="InterPro" id="IPR001646">
    <property type="entry name" value="5peptide_repeat"/>
</dbReference>
<dbReference type="Proteomes" id="UP000265618">
    <property type="component" value="Unassembled WGS sequence"/>
</dbReference>
<comment type="caution">
    <text evidence="2">The sequence shown here is derived from an EMBL/GenBank/DDBJ whole genome shotgun (WGS) entry which is preliminary data.</text>
</comment>
<organism evidence="2 3">
    <name type="scientific">Kipferlia bialata</name>
    <dbReference type="NCBI Taxonomy" id="797122"/>
    <lineage>
        <taxon>Eukaryota</taxon>
        <taxon>Metamonada</taxon>
        <taxon>Carpediemonas-like organisms</taxon>
        <taxon>Kipferlia</taxon>
    </lineage>
</organism>
<dbReference type="PANTHER" id="PTHR14136:SF17">
    <property type="entry name" value="BTB_POZ DOMAIN-CONTAINING PROTEIN KCTD9"/>
    <property type="match status" value="1"/>
</dbReference>
<feature type="non-terminal residue" evidence="2">
    <location>
        <position position="1"/>
    </location>
</feature>
<accession>A0A9K3D1Y4</accession>
<keyword evidence="3" id="KW-1185">Reference proteome</keyword>
<dbReference type="Pfam" id="PF13599">
    <property type="entry name" value="Pentapeptide_4"/>
    <property type="match status" value="1"/>
</dbReference>
<name>A0A9K3D1Y4_9EUKA</name>
<sequence length="967" mass="102283">THQDFTGSTLCGCDLSTATGVTDRLLHSAKSCAGVSLEDMDITDWDLSFLNLSNACLEAVEGLTGDMLCAAQSVEGISLREVSLEGVSFLDLNLKGADLSHTTGLTDIHLREAACVESLTLTGVSLVDADLSGLCLQGSALGGCDLTGASLRDILGTSHGPQSLADNTYFVMPLHPFVLGVCDMGGTTLLECRVPEEYGPSTPLSCIMGVLEEREREKADSGTEGEETSTSDSEDTQEQEMASAPPPSLRLQLVSPDTLHPIPPSTPLVMIQRVMGDTLGSYNVIAQWVSDPRTDEERAQEERIVQGCCLSPSLPPPLPVFSLAGVSLDPYAVIADITHGRVINTLTTGHDRLVTCVKDKVMQFTPLSDVPALPHMVCTQQGEFHLVTTSGNTLVVYGIRPDTTAESDTEGGHLRWTEVPVSVSADAIAVLAGCDSVVLGHDADGSVIAGGVKSGRLEHIVRLSIGADHVPILDTVCQLDSALTVGNTHTPTLSSCVDTVIVSTSGQHHYVCVETGTVTRSVVQCPQIATPCGPLYMDPATHGLYVAVYDSTCVSLGISVPTATLTGSCAIHGHYLFHTMESGSLISIDMRDLRYIPQLTGVTKETRSQACVPTLPDNVDIASAPLPPSLLFVSEGRVHGITLSTDLDVVSVAEWRPDDAKWGVTLAPKSHRDSRDVGSSLIPLIETSSVCIEENVYTSYNNQLLHVDLTAATADLIPYALAGPVLAHPDGSSLVLQTPTGDRLYRVLPSKSLGEVGMVNTAGGHGIGECVGHTVVNGLVPANRGCYEVQNGVWMPVVTGAKGEEGTTGASPLTTVTTTDHLYELLRSGHAQDISLGLIIVGPALENRCLVHWVVEGTTIPSMRGVMAKHCTFTKCILDGCDFRGGTLQRCTFTECQMKGCLVLGATFIDCLLKDCTLTETDIHSACLNNVSFGGPNLRMIAIETSDVDGLDLTHQDFTGSTLCGCD</sequence>
<protein>
    <submittedName>
        <fullName evidence="2">Uncharacterized protein</fullName>
    </submittedName>
</protein>
<dbReference type="Gene3D" id="2.160.20.80">
    <property type="entry name" value="E3 ubiquitin-protein ligase SopA"/>
    <property type="match status" value="2"/>
</dbReference>
<dbReference type="EMBL" id="BDIP01003281">
    <property type="protein sequence ID" value="GIQ87504.1"/>
    <property type="molecule type" value="Genomic_DNA"/>
</dbReference>
<evidence type="ECO:0000256" key="1">
    <source>
        <dbReference type="SAM" id="MobiDB-lite"/>
    </source>
</evidence>
<feature type="non-terminal residue" evidence="2">
    <location>
        <position position="967"/>
    </location>
</feature>
<reference evidence="2 3" key="1">
    <citation type="journal article" date="2018" name="PLoS ONE">
        <title>The draft genome of Kipferlia bialata reveals reductive genome evolution in fornicate parasites.</title>
        <authorList>
            <person name="Tanifuji G."/>
            <person name="Takabayashi S."/>
            <person name="Kume K."/>
            <person name="Takagi M."/>
            <person name="Nakayama T."/>
            <person name="Kamikawa R."/>
            <person name="Inagaki Y."/>
            <person name="Hashimoto T."/>
        </authorList>
    </citation>
    <scope>NUCLEOTIDE SEQUENCE [LARGE SCALE GENOMIC DNA]</scope>
    <source>
        <strain evidence="2">NY0173</strain>
    </source>
</reference>
<dbReference type="PANTHER" id="PTHR14136">
    <property type="entry name" value="BTB_POZ DOMAIN-CONTAINING PROTEIN KCTD9"/>
    <property type="match status" value="1"/>
</dbReference>
<feature type="region of interest" description="Disordered" evidence="1">
    <location>
        <begin position="214"/>
        <end position="255"/>
    </location>
</feature>
<proteinExistence type="predicted"/>
<dbReference type="AlphaFoldDB" id="A0A9K3D1Y4"/>
<gene>
    <name evidence="2" type="ORF">KIPB_009552</name>
</gene>
<dbReference type="InterPro" id="IPR051082">
    <property type="entry name" value="Pentapeptide-BTB/POZ_domain"/>
</dbReference>